<sequence length="176" mass="18552">MRSPSFTLVAAAAAALLPVSLAQLDANAIVQALNSAGLTSLAQAAVSVNNTPTGSALFSTLLSGQNVTVFAPTDNAFTNAQSRLANAQPADVANILSYHVLVGNFSSPDSAGSLVSSESPNVTIARTQLNASDLVQLEGNKSQVVAWTRENNRVRILNQKYVYTLFPWVTGLRFFL</sequence>
<keyword evidence="1" id="KW-0732">Signal</keyword>
<proteinExistence type="predicted"/>
<evidence type="ECO:0000313" key="4">
    <source>
        <dbReference type="Proteomes" id="UP000297245"/>
    </source>
</evidence>
<dbReference type="InterPro" id="IPR000782">
    <property type="entry name" value="FAS1_domain"/>
</dbReference>
<dbReference type="Pfam" id="PF02469">
    <property type="entry name" value="Fasciclin"/>
    <property type="match status" value="1"/>
</dbReference>
<dbReference type="SUPFAM" id="SSF82153">
    <property type="entry name" value="FAS1 domain"/>
    <property type="match status" value="1"/>
</dbReference>
<name>A0A4S8M7D1_DENBC</name>
<dbReference type="PROSITE" id="PS50213">
    <property type="entry name" value="FAS1"/>
    <property type="match status" value="1"/>
</dbReference>
<dbReference type="Gene3D" id="2.30.180.10">
    <property type="entry name" value="FAS1 domain"/>
    <property type="match status" value="1"/>
</dbReference>
<dbReference type="AlphaFoldDB" id="A0A4S8M7D1"/>
<accession>A0A4S8M7D1</accession>
<keyword evidence="4" id="KW-1185">Reference proteome</keyword>
<gene>
    <name evidence="3" type="ORF">K435DRAFT_661389</name>
</gene>
<feature type="signal peptide" evidence="1">
    <location>
        <begin position="1"/>
        <end position="22"/>
    </location>
</feature>
<reference evidence="3 4" key="1">
    <citation type="journal article" date="2019" name="Nat. Ecol. Evol.">
        <title>Megaphylogeny resolves global patterns of mushroom evolution.</title>
        <authorList>
            <person name="Varga T."/>
            <person name="Krizsan K."/>
            <person name="Foldi C."/>
            <person name="Dima B."/>
            <person name="Sanchez-Garcia M."/>
            <person name="Sanchez-Ramirez S."/>
            <person name="Szollosi G.J."/>
            <person name="Szarkandi J.G."/>
            <person name="Papp V."/>
            <person name="Albert L."/>
            <person name="Andreopoulos W."/>
            <person name="Angelini C."/>
            <person name="Antonin V."/>
            <person name="Barry K.W."/>
            <person name="Bougher N.L."/>
            <person name="Buchanan P."/>
            <person name="Buyck B."/>
            <person name="Bense V."/>
            <person name="Catcheside P."/>
            <person name="Chovatia M."/>
            <person name="Cooper J."/>
            <person name="Damon W."/>
            <person name="Desjardin D."/>
            <person name="Finy P."/>
            <person name="Geml J."/>
            <person name="Haridas S."/>
            <person name="Hughes K."/>
            <person name="Justo A."/>
            <person name="Karasinski D."/>
            <person name="Kautmanova I."/>
            <person name="Kiss B."/>
            <person name="Kocsube S."/>
            <person name="Kotiranta H."/>
            <person name="LaButti K.M."/>
            <person name="Lechner B.E."/>
            <person name="Liimatainen K."/>
            <person name="Lipzen A."/>
            <person name="Lukacs Z."/>
            <person name="Mihaltcheva S."/>
            <person name="Morgado L.N."/>
            <person name="Niskanen T."/>
            <person name="Noordeloos M.E."/>
            <person name="Ohm R.A."/>
            <person name="Ortiz-Santana B."/>
            <person name="Ovrebo C."/>
            <person name="Racz N."/>
            <person name="Riley R."/>
            <person name="Savchenko A."/>
            <person name="Shiryaev A."/>
            <person name="Soop K."/>
            <person name="Spirin V."/>
            <person name="Szebenyi C."/>
            <person name="Tomsovsky M."/>
            <person name="Tulloss R.E."/>
            <person name="Uehling J."/>
            <person name="Grigoriev I.V."/>
            <person name="Vagvolgyi C."/>
            <person name="Papp T."/>
            <person name="Martin F.M."/>
            <person name="Miettinen O."/>
            <person name="Hibbett D.S."/>
            <person name="Nagy L.G."/>
        </authorList>
    </citation>
    <scope>NUCLEOTIDE SEQUENCE [LARGE SCALE GENOMIC DNA]</scope>
    <source>
        <strain evidence="3 4">CBS 962.96</strain>
    </source>
</reference>
<evidence type="ECO:0000256" key="1">
    <source>
        <dbReference type="SAM" id="SignalP"/>
    </source>
</evidence>
<dbReference type="EMBL" id="ML179140">
    <property type="protein sequence ID" value="THU98224.1"/>
    <property type="molecule type" value="Genomic_DNA"/>
</dbReference>
<evidence type="ECO:0000259" key="2">
    <source>
        <dbReference type="PROSITE" id="PS50213"/>
    </source>
</evidence>
<feature type="chain" id="PRO_5020623420" description="FAS1 domain-containing protein" evidence="1">
    <location>
        <begin position="23"/>
        <end position="176"/>
    </location>
</feature>
<evidence type="ECO:0000313" key="3">
    <source>
        <dbReference type="EMBL" id="THU98224.1"/>
    </source>
</evidence>
<dbReference type="InterPro" id="IPR036378">
    <property type="entry name" value="FAS1_dom_sf"/>
</dbReference>
<dbReference type="OrthoDB" id="286301at2759"/>
<organism evidence="3 4">
    <name type="scientific">Dendrothele bispora (strain CBS 962.96)</name>
    <dbReference type="NCBI Taxonomy" id="1314807"/>
    <lineage>
        <taxon>Eukaryota</taxon>
        <taxon>Fungi</taxon>
        <taxon>Dikarya</taxon>
        <taxon>Basidiomycota</taxon>
        <taxon>Agaricomycotina</taxon>
        <taxon>Agaricomycetes</taxon>
        <taxon>Agaricomycetidae</taxon>
        <taxon>Agaricales</taxon>
        <taxon>Agaricales incertae sedis</taxon>
        <taxon>Dendrothele</taxon>
    </lineage>
</organism>
<feature type="domain" description="FAS1" evidence="2">
    <location>
        <begin position="26"/>
        <end position="161"/>
    </location>
</feature>
<protein>
    <recommendedName>
        <fullName evidence="2">FAS1 domain-containing protein</fullName>
    </recommendedName>
</protein>
<dbReference type="Proteomes" id="UP000297245">
    <property type="component" value="Unassembled WGS sequence"/>
</dbReference>